<sequence>MGNKIATFTEEQLEEYQDCTFLTRKEILRIFKRFREMGDPGKVPKTMTPELASQLKLPLSCLSKIPELKENPFRDRIAEVFTKCSDPGSEQNEEEEEGICFEEFLEMMSVFSEQAPRDLKRDFRNARDYRPPTVGSERQVLGHNPAYKTLLHFDEDGFVGMSDLERTCRQLVQDGLNEEEVGTVCKKILEECDIDGDGALSYLEFENVVAKASDFLSTFHIRV</sequence>
<dbReference type="Gene3D" id="1.10.238.10">
    <property type="entry name" value="EF-hand"/>
    <property type="match status" value="2"/>
</dbReference>
<dbReference type="OrthoDB" id="114727at2759"/>
<dbReference type="GO" id="GO:0007229">
    <property type="term" value="P:integrin-mediated signaling pathway"/>
    <property type="evidence" value="ECO:0007669"/>
    <property type="project" value="UniProtKB-KW"/>
</dbReference>
<accession>A0A8J2MIK2</accession>
<dbReference type="InterPro" id="IPR011992">
    <property type="entry name" value="EF-hand-dom_pair"/>
</dbReference>
<dbReference type="PANTHER" id="PTHR45791:SF6">
    <property type="entry name" value="CALCIUM AND INTEGRIN BINDING FAMILY MEMBER 2"/>
    <property type="match status" value="1"/>
</dbReference>
<dbReference type="InterPro" id="IPR051433">
    <property type="entry name" value="CIBP"/>
</dbReference>
<dbReference type="GO" id="GO:0005509">
    <property type="term" value="F:calcium ion binding"/>
    <property type="evidence" value="ECO:0007669"/>
    <property type="project" value="InterPro"/>
</dbReference>
<evidence type="ECO:0000256" key="4">
    <source>
        <dbReference type="ARBA" id="ARBA00022842"/>
    </source>
</evidence>
<dbReference type="AlphaFoldDB" id="A0A8J2MIK2"/>
<dbReference type="Proteomes" id="UP000786811">
    <property type="component" value="Unassembled WGS sequence"/>
</dbReference>
<keyword evidence="2" id="KW-0677">Repeat</keyword>
<keyword evidence="3" id="KW-0106">Calcium</keyword>
<comment type="caution">
    <text evidence="6">The sequence shown here is derived from an EMBL/GenBank/DDBJ whole genome shotgun (WGS) entry which is preliminary data.</text>
</comment>
<evidence type="ECO:0000313" key="6">
    <source>
        <dbReference type="EMBL" id="CAG5093604.1"/>
    </source>
</evidence>
<proteinExistence type="predicted"/>
<dbReference type="InterPro" id="IPR002048">
    <property type="entry name" value="EF_hand_dom"/>
</dbReference>
<dbReference type="PROSITE" id="PS50222">
    <property type="entry name" value="EF_HAND_2"/>
    <property type="match status" value="1"/>
</dbReference>
<dbReference type="GO" id="GO:0055074">
    <property type="term" value="P:calcium ion homeostasis"/>
    <property type="evidence" value="ECO:0007669"/>
    <property type="project" value="TreeGrafter"/>
</dbReference>
<evidence type="ECO:0000256" key="2">
    <source>
        <dbReference type="ARBA" id="ARBA00022737"/>
    </source>
</evidence>
<dbReference type="EMBL" id="CAJNRD030001120">
    <property type="protein sequence ID" value="CAG5093604.1"/>
    <property type="molecule type" value="Genomic_DNA"/>
</dbReference>
<keyword evidence="6" id="KW-0401">Integrin</keyword>
<evidence type="ECO:0000256" key="3">
    <source>
        <dbReference type="ARBA" id="ARBA00022837"/>
    </source>
</evidence>
<evidence type="ECO:0000259" key="5">
    <source>
        <dbReference type="PROSITE" id="PS50222"/>
    </source>
</evidence>
<dbReference type="SUPFAM" id="SSF47473">
    <property type="entry name" value="EF-hand"/>
    <property type="match status" value="1"/>
</dbReference>
<dbReference type="GO" id="GO:0000287">
    <property type="term" value="F:magnesium ion binding"/>
    <property type="evidence" value="ECO:0007669"/>
    <property type="project" value="TreeGrafter"/>
</dbReference>
<dbReference type="InterPro" id="IPR018247">
    <property type="entry name" value="EF_Hand_1_Ca_BS"/>
</dbReference>
<keyword evidence="1" id="KW-0479">Metal-binding</keyword>
<name>A0A8J2MIK2_COTCN</name>
<evidence type="ECO:0000313" key="7">
    <source>
        <dbReference type="Proteomes" id="UP000786811"/>
    </source>
</evidence>
<keyword evidence="4" id="KW-0460">Magnesium</keyword>
<dbReference type="PROSITE" id="PS00018">
    <property type="entry name" value="EF_HAND_1"/>
    <property type="match status" value="1"/>
</dbReference>
<reference evidence="6" key="1">
    <citation type="submission" date="2021-04" db="EMBL/GenBank/DDBJ databases">
        <authorList>
            <person name="Chebbi M.A.C M."/>
        </authorList>
    </citation>
    <scope>NUCLEOTIDE SEQUENCE</scope>
</reference>
<evidence type="ECO:0000256" key="1">
    <source>
        <dbReference type="ARBA" id="ARBA00022723"/>
    </source>
</evidence>
<organism evidence="6 7">
    <name type="scientific">Cotesia congregata</name>
    <name type="common">Parasitoid wasp</name>
    <name type="synonym">Apanteles congregatus</name>
    <dbReference type="NCBI Taxonomy" id="51543"/>
    <lineage>
        <taxon>Eukaryota</taxon>
        <taxon>Metazoa</taxon>
        <taxon>Ecdysozoa</taxon>
        <taxon>Arthropoda</taxon>
        <taxon>Hexapoda</taxon>
        <taxon>Insecta</taxon>
        <taxon>Pterygota</taxon>
        <taxon>Neoptera</taxon>
        <taxon>Endopterygota</taxon>
        <taxon>Hymenoptera</taxon>
        <taxon>Apocrita</taxon>
        <taxon>Ichneumonoidea</taxon>
        <taxon>Braconidae</taxon>
        <taxon>Microgastrinae</taxon>
        <taxon>Cotesia</taxon>
    </lineage>
</organism>
<feature type="domain" description="EF-hand" evidence="5">
    <location>
        <begin position="180"/>
        <end position="215"/>
    </location>
</feature>
<dbReference type="PANTHER" id="PTHR45791">
    <property type="entry name" value="CALCIUM AND INTEGRIN BINDING FAMILY MEMBER 2"/>
    <property type="match status" value="1"/>
</dbReference>
<protein>
    <submittedName>
        <fullName evidence="6">Similar to CIB3: Calcium and integrin-binding family member 3 (Homo sapiens)</fullName>
    </submittedName>
</protein>
<keyword evidence="7" id="KW-1185">Reference proteome</keyword>
<gene>
    <name evidence="6" type="ORF">HICCMSTLAB_LOCUS6940</name>
</gene>